<dbReference type="GO" id="GO:0006355">
    <property type="term" value="P:regulation of DNA-templated transcription"/>
    <property type="evidence" value="ECO:0007669"/>
    <property type="project" value="InterPro"/>
</dbReference>
<dbReference type="PANTHER" id="PTHR40455">
    <property type="entry name" value="ANTITOXIN HIGA"/>
    <property type="match status" value="1"/>
</dbReference>
<name>A0A4R6EHS7_SCAGO</name>
<dbReference type="CDD" id="cd00093">
    <property type="entry name" value="HTH_XRE"/>
    <property type="match status" value="1"/>
</dbReference>
<dbReference type="Proteomes" id="UP000295530">
    <property type="component" value="Unassembled WGS sequence"/>
</dbReference>
<dbReference type="OrthoDB" id="5771335at2"/>
<dbReference type="RefSeq" id="WP_133461287.1">
    <property type="nucleotide sequence ID" value="NZ_SNVX01000006.1"/>
</dbReference>
<dbReference type="InterPro" id="IPR001387">
    <property type="entry name" value="Cro/C1-type_HTH"/>
</dbReference>
<dbReference type="InterPro" id="IPR010982">
    <property type="entry name" value="Lambda_DNA-bd_dom_sf"/>
</dbReference>
<sequence length="138" mass="15167">MMVIADILKAGKALSAAAPFLAGIHTPQQYEEALEFVEYLLLNDPTNPLLDTACNHITAYENLLPETADFIARMNAIPIGVAVLRTLMSQHNLTLSDFPEIGSKSMVSRVLNGQRKLTLMHAKKLAKRFGISPAMFID</sequence>
<dbReference type="SMART" id="SM00530">
    <property type="entry name" value="HTH_XRE"/>
    <property type="match status" value="1"/>
</dbReference>
<dbReference type="InterPro" id="IPR039060">
    <property type="entry name" value="Antitox_HigA"/>
</dbReference>
<evidence type="ECO:0000259" key="1">
    <source>
        <dbReference type="PROSITE" id="PS50943"/>
    </source>
</evidence>
<comment type="caution">
    <text evidence="2">The sequence shown here is derived from an EMBL/GenBank/DDBJ whole genome shotgun (WGS) entry which is preliminary data.</text>
</comment>
<proteinExistence type="predicted"/>
<protein>
    <submittedName>
        <fullName evidence="2">HTH-type transcriptional regulator/antitoxin HigA</fullName>
    </submittedName>
</protein>
<dbReference type="EMBL" id="SNVX01000006">
    <property type="protein sequence ID" value="TDN58105.1"/>
    <property type="molecule type" value="Genomic_DNA"/>
</dbReference>
<gene>
    <name evidence="2" type="ORF">EC847_10640</name>
</gene>
<keyword evidence="3" id="KW-1185">Reference proteome</keyword>
<accession>A0A4R6EHS7</accession>
<organism evidence="2 3">
    <name type="scientific">Scandinavium goeteborgense</name>
    <dbReference type="NCBI Taxonomy" id="1851514"/>
    <lineage>
        <taxon>Bacteria</taxon>
        <taxon>Pseudomonadati</taxon>
        <taxon>Pseudomonadota</taxon>
        <taxon>Gammaproteobacteria</taxon>
        <taxon>Enterobacterales</taxon>
        <taxon>Enterobacteriaceae</taxon>
        <taxon>Scandinavium</taxon>
    </lineage>
</organism>
<dbReference type="Pfam" id="PF01381">
    <property type="entry name" value="HTH_3"/>
    <property type="match status" value="1"/>
</dbReference>
<dbReference type="PROSITE" id="PS50943">
    <property type="entry name" value="HTH_CROC1"/>
    <property type="match status" value="1"/>
</dbReference>
<dbReference type="Gene3D" id="1.10.260.40">
    <property type="entry name" value="lambda repressor-like DNA-binding domains"/>
    <property type="match status" value="1"/>
</dbReference>
<reference evidence="2 3" key="1">
    <citation type="submission" date="2019-03" db="EMBL/GenBank/DDBJ databases">
        <title>Genomic analyses of the natural microbiome of Caenorhabditis elegans.</title>
        <authorList>
            <person name="Samuel B."/>
        </authorList>
    </citation>
    <scope>NUCLEOTIDE SEQUENCE [LARGE SCALE GENOMIC DNA]</scope>
    <source>
        <strain evidence="2 3">BIGb0156</strain>
    </source>
</reference>
<dbReference type="GO" id="GO:0001046">
    <property type="term" value="F:core promoter sequence-specific DNA binding"/>
    <property type="evidence" value="ECO:0007669"/>
    <property type="project" value="TreeGrafter"/>
</dbReference>
<dbReference type="SUPFAM" id="SSF47413">
    <property type="entry name" value="lambda repressor-like DNA-binding domains"/>
    <property type="match status" value="1"/>
</dbReference>
<evidence type="ECO:0000313" key="2">
    <source>
        <dbReference type="EMBL" id="TDN58105.1"/>
    </source>
</evidence>
<evidence type="ECO:0000313" key="3">
    <source>
        <dbReference type="Proteomes" id="UP000295530"/>
    </source>
</evidence>
<dbReference type="AlphaFoldDB" id="A0A4R6EHS7"/>
<dbReference type="PANTHER" id="PTHR40455:SF1">
    <property type="entry name" value="ANTITOXIN HIGA"/>
    <property type="match status" value="1"/>
</dbReference>
<feature type="domain" description="HTH cro/C1-type" evidence="1">
    <location>
        <begin position="84"/>
        <end position="136"/>
    </location>
</feature>